<name>A0A897NET5_9EURY</name>
<evidence type="ECO:0000313" key="1">
    <source>
        <dbReference type="EMBL" id="QSG08886.1"/>
    </source>
</evidence>
<keyword evidence="2" id="KW-1185">Reference proteome</keyword>
<proteinExistence type="predicted"/>
<organism evidence="1 2">
    <name type="scientific">Halapricum desulfuricans</name>
    <dbReference type="NCBI Taxonomy" id="2841257"/>
    <lineage>
        <taxon>Archaea</taxon>
        <taxon>Methanobacteriati</taxon>
        <taxon>Methanobacteriota</taxon>
        <taxon>Stenosarchaea group</taxon>
        <taxon>Halobacteria</taxon>
        <taxon>Halobacteriales</taxon>
        <taxon>Haloarculaceae</taxon>
        <taxon>Halapricum</taxon>
    </lineage>
</organism>
<sequence>MDGVDGVFHELRDRKSGHLIERHEVRLLDEVGPYDQDLDRRGSA</sequence>
<gene>
    <name evidence="1" type="ORF">HSR122_1493</name>
</gene>
<protein>
    <submittedName>
        <fullName evidence="1">Uncharacterized protein</fullName>
    </submittedName>
</protein>
<evidence type="ECO:0000313" key="2">
    <source>
        <dbReference type="Proteomes" id="UP000662973"/>
    </source>
</evidence>
<accession>A0A897NET5</accession>
<dbReference type="EMBL" id="CP064788">
    <property type="protein sequence ID" value="QSG08886.1"/>
    <property type="molecule type" value="Genomic_DNA"/>
</dbReference>
<reference evidence="1 2" key="1">
    <citation type="submission" date="2020-11" db="EMBL/GenBank/DDBJ databases">
        <title>Carbohydrate-dependent, anaerobic sulfur respiration: A novel catabolism in halophilic archaea.</title>
        <authorList>
            <person name="Sorokin D.Y."/>
            <person name="Messina E."/>
            <person name="Smedile F."/>
            <person name="La Cono V."/>
            <person name="Hallsworth J.E."/>
            <person name="Yakimov M.M."/>
        </authorList>
    </citation>
    <scope>NUCLEOTIDE SEQUENCE [LARGE SCALE GENOMIC DNA]</scope>
    <source>
        <strain evidence="1 2">HSR12-2</strain>
    </source>
</reference>
<dbReference type="Proteomes" id="UP000662973">
    <property type="component" value="Chromosome"/>
</dbReference>
<dbReference type="KEGG" id="hds:HSR122_1493"/>
<dbReference type="AlphaFoldDB" id="A0A897NET5"/>